<feature type="compositionally biased region" description="Basic and acidic residues" evidence="1">
    <location>
        <begin position="298"/>
        <end position="309"/>
    </location>
</feature>
<dbReference type="InterPro" id="IPR002931">
    <property type="entry name" value="Transglutaminase-like"/>
</dbReference>
<dbReference type="Proteomes" id="UP001524642">
    <property type="component" value="Unassembled WGS sequence"/>
</dbReference>
<gene>
    <name evidence="3" type="ORF">NRP21_08020</name>
</gene>
<dbReference type="SMART" id="SM00460">
    <property type="entry name" value="TGc"/>
    <property type="match status" value="1"/>
</dbReference>
<keyword evidence="4" id="KW-1185">Reference proteome</keyword>
<dbReference type="PANTHER" id="PTHR33490">
    <property type="entry name" value="BLR5614 PROTEIN-RELATED"/>
    <property type="match status" value="1"/>
</dbReference>
<evidence type="ECO:0000313" key="4">
    <source>
        <dbReference type="Proteomes" id="UP001524642"/>
    </source>
</evidence>
<proteinExistence type="predicted"/>
<evidence type="ECO:0000256" key="1">
    <source>
        <dbReference type="SAM" id="MobiDB-lite"/>
    </source>
</evidence>
<accession>A0ABT1X2I4</accession>
<dbReference type="SUPFAM" id="SSF54001">
    <property type="entry name" value="Cysteine proteinases"/>
    <property type="match status" value="1"/>
</dbReference>
<organism evidence="3 4">
    <name type="scientific">Roseomonas populi</name>
    <dbReference type="NCBI Taxonomy" id="3121582"/>
    <lineage>
        <taxon>Bacteria</taxon>
        <taxon>Pseudomonadati</taxon>
        <taxon>Pseudomonadota</taxon>
        <taxon>Alphaproteobacteria</taxon>
        <taxon>Acetobacterales</taxon>
        <taxon>Roseomonadaceae</taxon>
        <taxon>Roseomonas</taxon>
    </lineage>
</organism>
<sequence length="339" mass="37491">MPILTVRHVTTYRYRQPVSFGEHRMMLRPREGYDQRLMEARIEITPKPADLWWVHDVFGNSVGVACFKSRARELRFESMMRLDHRPVEALGFRLERHARSLPFSYAIDEMPDLARSIERHHADPDHAVDFWARGFLRKDGPTDTLELLTTMTKAVKRDFTYVSRTMRGIQEPGRTLELGSGTCRDFALLMMEAVRSLGLAARFVSGYLYSPVADGTGSSAEGHVGGGATHAWVRVYLPGAGWVEFDPTNGIVGNRDLIRVAVARDPMQAVPLYGSWKGFPDDSLGMDVSVQVTAEPATEARKTPEREAPEAGPPPGPGPRSPPGSGPGGEARQPALPTA</sequence>
<dbReference type="Gene3D" id="3.10.620.30">
    <property type="match status" value="1"/>
</dbReference>
<dbReference type="PANTHER" id="PTHR33490:SF1">
    <property type="entry name" value="SLL1233 PROTEIN"/>
    <property type="match status" value="1"/>
</dbReference>
<reference evidence="3 4" key="1">
    <citation type="submission" date="2022-06" db="EMBL/GenBank/DDBJ databases">
        <title>Roseomonas CN29.</title>
        <authorList>
            <person name="Cheng Y."/>
            <person name="He X."/>
        </authorList>
    </citation>
    <scope>NUCLEOTIDE SEQUENCE [LARGE SCALE GENOMIC DNA]</scope>
    <source>
        <strain evidence="3 4">CN29</strain>
    </source>
</reference>
<dbReference type="RefSeq" id="WP_257715660.1">
    <property type="nucleotide sequence ID" value="NZ_JANJOU010000004.1"/>
</dbReference>
<evidence type="ECO:0000313" key="3">
    <source>
        <dbReference type="EMBL" id="MCR0981991.1"/>
    </source>
</evidence>
<feature type="region of interest" description="Disordered" evidence="1">
    <location>
        <begin position="291"/>
        <end position="339"/>
    </location>
</feature>
<dbReference type="InterPro" id="IPR038765">
    <property type="entry name" value="Papain-like_cys_pep_sf"/>
</dbReference>
<protein>
    <submittedName>
        <fullName evidence="3">Transglutaminase family protein</fullName>
    </submittedName>
</protein>
<dbReference type="Pfam" id="PF01841">
    <property type="entry name" value="Transglut_core"/>
    <property type="match status" value="1"/>
</dbReference>
<feature type="domain" description="Transglutaminase-like" evidence="2">
    <location>
        <begin position="175"/>
        <end position="249"/>
    </location>
</feature>
<dbReference type="EMBL" id="JANJOU010000004">
    <property type="protein sequence ID" value="MCR0981991.1"/>
    <property type="molecule type" value="Genomic_DNA"/>
</dbReference>
<evidence type="ECO:0000259" key="2">
    <source>
        <dbReference type="SMART" id="SM00460"/>
    </source>
</evidence>
<dbReference type="Pfam" id="PF08379">
    <property type="entry name" value="Bact_transglu_N"/>
    <property type="match status" value="1"/>
</dbReference>
<name>A0ABT1X2I4_9PROT</name>
<feature type="compositionally biased region" description="Pro residues" evidence="1">
    <location>
        <begin position="311"/>
        <end position="325"/>
    </location>
</feature>
<comment type="caution">
    <text evidence="3">The sequence shown here is derived from an EMBL/GenBank/DDBJ whole genome shotgun (WGS) entry which is preliminary data.</text>
</comment>
<dbReference type="InterPro" id="IPR013589">
    <property type="entry name" value="Bac_transglu_N"/>
</dbReference>